<reference evidence="1" key="1">
    <citation type="submission" date="2020-05" db="EMBL/GenBank/DDBJ databases">
        <title>Large-scale comparative analyses of tick genomes elucidate their genetic diversity and vector capacities.</title>
        <authorList>
            <person name="Jia N."/>
            <person name="Wang J."/>
            <person name="Shi W."/>
            <person name="Du L."/>
            <person name="Sun Y."/>
            <person name="Zhan W."/>
            <person name="Jiang J."/>
            <person name="Wang Q."/>
            <person name="Zhang B."/>
            <person name="Ji P."/>
            <person name="Sakyi L.B."/>
            <person name="Cui X."/>
            <person name="Yuan T."/>
            <person name="Jiang B."/>
            <person name="Yang W."/>
            <person name="Lam T.T.-Y."/>
            <person name="Chang Q."/>
            <person name="Ding S."/>
            <person name="Wang X."/>
            <person name="Zhu J."/>
            <person name="Ruan X."/>
            <person name="Zhao L."/>
            <person name="Wei J."/>
            <person name="Que T."/>
            <person name="Du C."/>
            <person name="Cheng J."/>
            <person name="Dai P."/>
            <person name="Han X."/>
            <person name="Huang E."/>
            <person name="Gao Y."/>
            <person name="Liu J."/>
            <person name="Shao H."/>
            <person name="Ye R."/>
            <person name="Li L."/>
            <person name="Wei W."/>
            <person name="Wang X."/>
            <person name="Wang C."/>
            <person name="Yang T."/>
            <person name="Huo Q."/>
            <person name="Li W."/>
            <person name="Guo W."/>
            <person name="Chen H."/>
            <person name="Zhou L."/>
            <person name="Ni X."/>
            <person name="Tian J."/>
            <person name="Zhou Y."/>
            <person name="Sheng Y."/>
            <person name="Liu T."/>
            <person name="Pan Y."/>
            <person name="Xia L."/>
            <person name="Li J."/>
            <person name="Zhao F."/>
            <person name="Cao W."/>
        </authorList>
    </citation>
    <scope>NUCLEOTIDE SEQUENCE</scope>
    <source>
        <strain evidence="1">Dsil-2018</strain>
    </source>
</reference>
<protein>
    <submittedName>
        <fullName evidence="1">Uncharacterized protein</fullName>
    </submittedName>
</protein>
<dbReference type="Proteomes" id="UP000821865">
    <property type="component" value="Chromosome 4"/>
</dbReference>
<name>A0ACB8CYE7_DERSI</name>
<proteinExistence type="predicted"/>
<evidence type="ECO:0000313" key="1">
    <source>
        <dbReference type="EMBL" id="KAH7954228.1"/>
    </source>
</evidence>
<sequence>MCVKYPLSSPAKSDDAVSIKGDLERASSEVGVREQLLASYAKNHIMKQLEVVAREELGETPELKKECLDKFRELLQEENDLRLPPDYVLLTFLRARKYRLDDTVTTLENYFRARSNLPDYFENFSPSAIPYQTVIREHKLFMISKNRDSQGRAVGLIRFGAWNSSICSLTELVKSALVALECLLLEDETQIRGIVCVDDLAGLGMQHIMEMTPRFLRLIVALAQDTFPMRLKAFYIVNTPVVFERIYTFFVKPFLSKKLRERVHLLKDGLSELCGVIPSDLIPNEYGGTFEDFDFDRMERFLLDKASHFEMMRQCGYETN</sequence>
<evidence type="ECO:0000313" key="2">
    <source>
        <dbReference type="Proteomes" id="UP000821865"/>
    </source>
</evidence>
<accession>A0ACB8CYE7</accession>
<gene>
    <name evidence="1" type="ORF">HPB49_016762</name>
</gene>
<keyword evidence="2" id="KW-1185">Reference proteome</keyword>
<comment type="caution">
    <text evidence="1">The sequence shown here is derived from an EMBL/GenBank/DDBJ whole genome shotgun (WGS) entry which is preliminary data.</text>
</comment>
<dbReference type="EMBL" id="CM023473">
    <property type="protein sequence ID" value="KAH7954228.1"/>
    <property type="molecule type" value="Genomic_DNA"/>
</dbReference>
<organism evidence="1 2">
    <name type="scientific">Dermacentor silvarum</name>
    <name type="common">Tick</name>
    <dbReference type="NCBI Taxonomy" id="543639"/>
    <lineage>
        <taxon>Eukaryota</taxon>
        <taxon>Metazoa</taxon>
        <taxon>Ecdysozoa</taxon>
        <taxon>Arthropoda</taxon>
        <taxon>Chelicerata</taxon>
        <taxon>Arachnida</taxon>
        <taxon>Acari</taxon>
        <taxon>Parasitiformes</taxon>
        <taxon>Ixodida</taxon>
        <taxon>Ixodoidea</taxon>
        <taxon>Ixodidae</taxon>
        <taxon>Rhipicephalinae</taxon>
        <taxon>Dermacentor</taxon>
    </lineage>
</organism>